<sequence>MPQPTTNKQNRETKTNKQYLMQYASLATQLLVALGLAVFLGLKTDGWLQLNFPLLGWLLPLVVLMAMFYRILKDTSKKP</sequence>
<feature type="transmembrane region" description="Helical" evidence="1">
    <location>
        <begin position="20"/>
        <end position="42"/>
    </location>
</feature>
<protein>
    <submittedName>
        <fullName evidence="2">AtpZ/AtpI family protein</fullName>
    </submittedName>
</protein>
<organism evidence="2 3">
    <name type="scientific">Lacibacter sediminis</name>
    <dbReference type="NCBI Taxonomy" id="2760713"/>
    <lineage>
        <taxon>Bacteria</taxon>
        <taxon>Pseudomonadati</taxon>
        <taxon>Bacteroidota</taxon>
        <taxon>Chitinophagia</taxon>
        <taxon>Chitinophagales</taxon>
        <taxon>Chitinophagaceae</taxon>
        <taxon>Lacibacter</taxon>
    </lineage>
</organism>
<keyword evidence="3" id="KW-1185">Reference proteome</keyword>
<dbReference type="RefSeq" id="WP_182801879.1">
    <property type="nucleotide sequence ID" value="NZ_CP060007.1"/>
</dbReference>
<evidence type="ECO:0000256" key="1">
    <source>
        <dbReference type="SAM" id="Phobius"/>
    </source>
</evidence>
<gene>
    <name evidence="2" type="ORF">H4075_16230</name>
</gene>
<dbReference type="Proteomes" id="UP000515344">
    <property type="component" value="Chromosome"/>
</dbReference>
<accession>A0A7G5XDR4</accession>
<reference evidence="3" key="1">
    <citation type="submission" date="2020-08" db="EMBL/GenBank/DDBJ databases">
        <title>Lacibacter sp. S13-6-6 genome sequencing.</title>
        <authorList>
            <person name="Jin L."/>
        </authorList>
    </citation>
    <scope>NUCLEOTIDE SEQUENCE [LARGE SCALE GENOMIC DNA]</scope>
    <source>
        <strain evidence="3">S13-6-6</strain>
    </source>
</reference>
<evidence type="ECO:0000313" key="3">
    <source>
        <dbReference type="Proteomes" id="UP000515344"/>
    </source>
</evidence>
<evidence type="ECO:0000313" key="2">
    <source>
        <dbReference type="EMBL" id="QNA43617.1"/>
    </source>
</evidence>
<dbReference type="AlphaFoldDB" id="A0A7G5XDR4"/>
<dbReference type="EMBL" id="CP060007">
    <property type="protein sequence ID" value="QNA43617.1"/>
    <property type="molecule type" value="Genomic_DNA"/>
</dbReference>
<dbReference type="KEGG" id="lacs:H4075_16230"/>
<keyword evidence="1" id="KW-0812">Transmembrane</keyword>
<proteinExistence type="predicted"/>
<name>A0A7G5XDR4_9BACT</name>
<keyword evidence="1" id="KW-1133">Transmembrane helix</keyword>
<feature type="transmembrane region" description="Helical" evidence="1">
    <location>
        <begin position="54"/>
        <end position="72"/>
    </location>
</feature>
<keyword evidence="1" id="KW-0472">Membrane</keyword>